<dbReference type="EMBL" id="JHEG02000012">
    <property type="protein sequence ID" value="KIE13535.1"/>
    <property type="molecule type" value="Genomic_DNA"/>
</dbReference>
<comment type="caution">
    <text evidence="3">The sequence shown here is derived from an EMBL/GenBank/DDBJ whole genome shotgun (WGS) entry which is preliminary data.</text>
</comment>
<dbReference type="STRING" id="1479485.DA73_0202215"/>
<gene>
    <name evidence="3" type="ORF">DA73_0202215</name>
    <name evidence="2" type="ORF">DA73_0400000810</name>
</gene>
<dbReference type="Gene3D" id="3.30.720.110">
    <property type="match status" value="1"/>
</dbReference>
<proteinExistence type="predicted"/>
<dbReference type="RefSeq" id="WP_038082696.1">
    <property type="nucleotide sequence ID" value="NZ_JHEG04000001.1"/>
</dbReference>
<protein>
    <submittedName>
        <fullName evidence="3">Glyoxalase</fullName>
    </submittedName>
    <submittedName>
        <fullName evidence="2">VOC family protein</fullName>
    </submittedName>
</protein>
<dbReference type="InterPro" id="IPR037523">
    <property type="entry name" value="VOC_core"/>
</dbReference>
<feature type="domain" description="VOC" evidence="1">
    <location>
        <begin position="9"/>
        <end position="126"/>
    </location>
</feature>
<reference evidence="2" key="2">
    <citation type="submission" date="2019-11" db="EMBL/GenBank/DDBJ databases">
        <title>Improved Assembly of Tolypothrix boutellei genome.</title>
        <authorList>
            <person name="Sarangi A.N."/>
            <person name="Mukherjee M."/>
            <person name="Ghosh S."/>
            <person name="Singh D."/>
            <person name="Das A."/>
            <person name="Kant S."/>
            <person name="Prusty A."/>
            <person name="Tripathy S."/>
        </authorList>
    </citation>
    <scope>NUCLEOTIDE SEQUENCE</scope>
    <source>
        <strain evidence="2">VB521301</strain>
    </source>
</reference>
<accession>A0A0C1RNG4</accession>
<dbReference type="AlphaFoldDB" id="A0A0C1RNG4"/>
<reference evidence="3" key="1">
    <citation type="journal article" date="2015" name="Genome Announc.">
        <title>Draft Genome Sequence of Tolypothrix boutellei Strain VB521301.</title>
        <authorList>
            <person name="Chandrababunaidu M.M."/>
            <person name="Singh D."/>
            <person name="Sen D."/>
            <person name="Bhan S."/>
            <person name="Das S."/>
            <person name="Gupta A."/>
            <person name="Adhikary S.P."/>
            <person name="Tripathy S."/>
        </authorList>
    </citation>
    <scope>NUCLEOTIDE SEQUENCE</scope>
    <source>
        <strain evidence="3">VB521301</strain>
    </source>
</reference>
<dbReference type="SUPFAM" id="SSF54593">
    <property type="entry name" value="Glyoxalase/Bleomycin resistance protein/Dihydroxybiphenyl dioxygenase"/>
    <property type="match status" value="1"/>
</dbReference>
<dbReference type="PANTHER" id="PTHR34109:SF1">
    <property type="entry name" value="VOC DOMAIN-CONTAINING PROTEIN"/>
    <property type="match status" value="1"/>
</dbReference>
<dbReference type="PANTHER" id="PTHR34109">
    <property type="entry name" value="BNAUNNG04460D PROTEIN-RELATED"/>
    <property type="match status" value="1"/>
</dbReference>
<name>A0A0C1RNG4_9CYAN</name>
<evidence type="ECO:0000313" key="3">
    <source>
        <dbReference type="EMBL" id="KIE13535.1"/>
    </source>
</evidence>
<evidence type="ECO:0000259" key="1">
    <source>
        <dbReference type="PROSITE" id="PS51819"/>
    </source>
</evidence>
<dbReference type="PROSITE" id="PS51819">
    <property type="entry name" value="VOC"/>
    <property type="match status" value="1"/>
</dbReference>
<dbReference type="OrthoDB" id="9795306at2"/>
<dbReference type="Pfam" id="PF00903">
    <property type="entry name" value="Glyoxalase"/>
    <property type="match status" value="1"/>
</dbReference>
<keyword evidence="4" id="KW-1185">Reference proteome</keyword>
<evidence type="ECO:0000313" key="4">
    <source>
        <dbReference type="Proteomes" id="UP000029738"/>
    </source>
</evidence>
<organism evidence="3">
    <name type="scientific">Tolypothrix bouteillei VB521301</name>
    <dbReference type="NCBI Taxonomy" id="1479485"/>
    <lineage>
        <taxon>Bacteria</taxon>
        <taxon>Bacillati</taxon>
        <taxon>Cyanobacteriota</taxon>
        <taxon>Cyanophyceae</taxon>
        <taxon>Nostocales</taxon>
        <taxon>Tolypothrichaceae</taxon>
        <taxon>Tolypothrix</taxon>
    </lineage>
</organism>
<sequence length="149" mass="16545">MAVKPIPEGFHTVTPSLVVKGAATLIEFLKQAFEAREIRRIQNPEGCIIYAEVKIGDSLIMLSEATGEFQPMPSSIYLYVENTDATYESAIEAGGTSLMEPKDEFWGDRQAGLKDLSGNHWWIATHQEDVSPEDLSEQLKILFGDQAKV</sequence>
<dbReference type="InterPro" id="IPR004360">
    <property type="entry name" value="Glyas_Fos-R_dOase_dom"/>
</dbReference>
<dbReference type="EMBL" id="JHEG04000001">
    <property type="protein sequence ID" value="KAF3884194.1"/>
    <property type="molecule type" value="Genomic_DNA"/>
</dbReference>
<dbReference type="Gene3D" id="3.30.720.120">
    <property type="match status" value="1"/>
</dbReference>
<dbReference type="CDD" id="cd07246">
    <property type="entry name" value="VOC_like"/>
    <property type="match status" value="1"/>
</dbReference>
<dbReference type="InterPro" id="IPR029068">
    <property type="entry name" value="Glyas_Bleomycin-R_OHBP_Dase"/>
</dbReference>
<dbReference type="Proteomes" id="UP000029738">
    <property type="component" value="Unassembled WGS sequence"/>
</dbReference>
<evidence type="ECO:0000313" key="2">
    <source>
        <dbReference type="EMBL" id="KAF3884194.1"/>
    </source>
</evidence>